<gene>
    <name evidence="4" type="ORF">SAMN05444171_5073</name>
</gene>
<dbReference type="InterPro" id="IPR014748">
    <property type="entry name" value="Enoyl-CoA_hydra_C"/>
</dbReference>
<dbReference type="PANTHER" id="PTHR11941">
    <property type="entry name" value="ENOYL-COA HYDRATASE-RELATED"/>
    <property type="match status" value="1"/>
</dbReference>
<evidence type="ECO:0000256" key="3">
    <source>
        <dbReference type="RuleBase" id="RU003707"/>
    </source>
</evidence>
<dbReference type="EMBL" id="FNTI01000001">
    <property type="protein sequence ID" value="SED76215.1"/>
    <property type="molecule type" value="Genomic_DNA"/>
</dbReference>
<dbReference type="PROSITE" id="PS00166">
    <property type="entry name" value="ENOYL_COA_HYDRATASE"/>
    <property type="match status" value="1"/>
</dbReference>
<name>A0A1M7CX00_9BRAD</name>
<comment type="similarity">
    <text evidence="1 3">Belongs to the enoyl-CoA hydratase/isomerase family.</text>
</comment>
<protein>
    <submittedName>
        <fullName evidence="4">Crotonobetainyl-CoA hydratase</fullName>
    </submittedName>
</protein>
<dbReference type="GO" id="GO:0016829">
    <property type="term" value="F:lyase activity"/>
    <property type="evidence" value="ECO:0007669"/>
    <property type="project" value="UniProtKB-KW"/>
</dbReference>
<dbReference type="Gene3D" id="3.90.226.10">
    <property type="entry name" value="2-enoyl-CoA Hydratase, Chain A, domain 1"/>
    <property type="match status" value="1"/>
</dbReference>
<dbReference type="CDD" id="cd06558">
    <property type="entry name" value="crotonase-like"/>
    <property type="match status" value="1"/>
</dbReference>
<dbReference type="SUPFAM" id="SSF52096">
    <property type="entry name" value="ClpP/crotonase"/>
    <property type="match status" value="1"/>
</dbReference>
<dbReference type="OrthoDB" id="5730382at2"/>
<organism evidence="4 5">
    <name type="scientific">Bradyrhizobium lablabi</name>
    <dbReference type="NCBI Taxonomy" id="722472"/>
    <lineage>
        <taxon>Bacteria</taxon>
        <taxon>Pseudomonadati</taxon>
        <taxon>Pseudomonadota</taxon>
        <taxon>Alphaproteobacteria</taxon>
        <taxon>Hyphomicrobiales</taxon>
        <taxon>Nitrobacteraceae</taxon>
        <taxon>Bradyrhizobium</taxon>
    </lineage>
</organism>
<dbReference type="Pfam" id="PF00378">
    <property type="entry name" value="ECH_1"/>
    <property type="match status" value="1"/>
</dbReference>
<dbReference type="Proteomes" id="UP000183208">
    <property type="component" value="Unassembled WGS sequence"/>
</dbReference>
<accession>A0A1M7CX00</accession>
<dbReference type="PANTHER" id="PTHR11941:SF54">
    <property type="entry name" value="ENOYL-COA HYDRATASE, MITOCHONDRIAL"/>
    <property type="match status" value="1"/>
</dbReference>
<dbReference type="RefSeq" id="WP_074824887.1">
    <property type="nucleotide sequence ID" value="NZ_FNTI01000001.1"/>
</dbReference>
<evidence type="ECO:0000313" key="4">
    <source>
        <dbReference type="EMBL" id="SED76215.1"/>
    </source>
</evidence>
<evidence type="ECO:0000256" key="1">
    <source>
        <dbReference type="ARBA" id="ARBA00005254"/>
    </source>
</evidence>
<dbReference type="Gene3D" id="1.10.12.10">
    <property type="entry name" value="Lyase 2-enoyl-coa Hydratase, Chain A, domain 2"/>
    <property type="match status" value="1"/>
</dbReference>
<dbReference type="FunFam" id="3.90.226.10:FF:000009">
    <property type="entry name" value="Carnitinyl-CoA dehydratase"/>
    <property type="match status" value="1"/>
</dbReference>
<dbReference type="InterPro" id="IPR001753">
    <property type="entry name" value="Enoyl-CoA_hydra/iso"/>
</dbReference>
<dbReference type="AlphaFoldDB" id="A0A1M7CX00"/>
<dbReference type="InterPro" id="IPR018376">
    <property type="entry name" value="Enoyl-CoA_hyd/isom_CS"/>
</dbReference>
<proteinExistence type="inferred from homology"/>
<keyword evidence="2" id="KW-0456">Lyase</keyword>
<evidence type="ECO:0000313" key="5">
    <source>
        <dbReference type="Proteomes" id="UP000183208"/>
    </source>
</evidence>
<sequence>MTSPNTTTDYKFFRVQDEGRIRIVTLNRPEAMNALHSEAHEELETMWDEFAANDELWIAIITGAGSAFSAGNDLKAVASGKRTDYGHSGFAGITHRFDLDKPLIAAVNGIAMGGGFEIALACDIIVAAENAIFALSEPRVGRIARAGGVHRLPRVIPQKLALGMILTGRRVSAAEGKELGFVNEVVPAGEALAGAKRWANLILECSPMAVRASKQSLFKGLMEPGLEIAMRKVYPAQHKNEESKDYVEGPRAFAEKRKPLWQNK</sequence>
<dbReference type="InterPro" id="IPR029045">
    <property type="entry name" value="ClpP/crotonase-like_dom_sf"/>
</dbReference>
<reference evidence="4 5" key="1">
    <citation type="submission" date="2016-10" db="EMBL/GenBank/DDBJ databases">
        <authorList>
            <person name="de Groot N.N."/>
        </authorList>
    </citation>
    <scope>NUCLEOTIDE SEQUENCE [LARGE SCALE GENOMIC DNA]</scope>
    <source>
        <strain evidence="4 5">GAS522</strain>
    </source>
</reference>
<evidence type="ECO:0000256" key="2">
    <source>
        <dbReference type="ARBA" id="ARBA00023239"/>
    </source>
</evidence>
<dbReference type="GO" id="GO:0006635">
    <property type="term" value="P:fatty acid beta-oxidation"/>
    <property type="evidence" value="ECO:0007669"/>
    <property type="project" value="TreeGrafter"/>
</dbReference>